<evidence type="ECO:0000313" key="2">
    <source>
        <dbReference type="Proteomes" id="UP000199614"/>
    </source>
</evidence>
<dbReference type="EMBL" id="FOUY01000037">
    <property type="protein sequence ID" value="SFO22199.1"/>
    <property type="molecule type" value="Genomic_DNA"/>
</dbReference>
<dbReference type="OrthoDB" id="3242676at2"/>
<proteinExistence type="predicted"/>
<reference evidence="1 2" key="1">
    <citation type="submission" date="2016-10" db="EMBL/GenBank/DDBJ databases">
        <authorList>
            <person name="de Groot N.N."/>
        </authorList>
    </citation>
    <scope>NUCLEOTIDE SEQUENCE [LARGE SCALE GENOMIC DNA]</scope>
    <source>
        <strain evidence="1 2">CGMCC 4.1877</strain>
    </source>
</reference>
<evidence type="ECO:0000313" key="1">
    <source>
        <dbReference type="EMBL" id="SFO22199.1"/>
    </source>
</evidence>
<sequence>MPVPALPSVADQAEKLIEIGATGPLTPELLRKEAAGLPTRPGLLVVAGLAPSAIAPLMRRAGRPGFVVGDMDDVDAFAPVTDVPDAPVWLLEAPERGDELQNASPAEAEERFAARGRVPMLLTEGVQWVLQVPEVLERNHCFMTTGSRLRKPTGRFDARTPAVWISNGTGRDGTERRDAPKVGWCWWNNRHTWLGFGSGERRST</sequence>
<dbReference type="AlphaFoldDB" id="A0A1I5FEW5"/>
<protein>
    <submittedName>
        <fullName evidence="1">Uncharacterized protein</fullName>
    </submittedName>
</protein>
<name>A0A1I5FEW5_PSUAM</name>
<keyword evidence="2" id="KW-1185">Reference proteome</keyword>
<dbReference type="InterPro" id="IPR043755">
    <property type="entry name" value="DUF5701"/>
</dbReference>
<dbReference type="Pfam" id="PF18959">
    <property type="entry name" value="DUF5701"/>
    <property type="match status" value="1"/>
</dbReference>
<dbReference type="STRING" id="260086.SAMN05216207_103735"/>
<gene>
    <name evidence="1" type="ORF">SAMN05216207_103735</name>
</gene>
<organism evidence="1 2">
    <name type="scientific">Pseudonocardia ammonioxydans</name>
    <dbReference type="NCBI Taxonomy" id="260086"/>
    <lineage>
        <taxon>Bacteria</taxon>
        <taxon>Bacillati</taxon>
        <taxon>Actinomycetota</taxon>
        <taxon>Actinomycetes</taxon>
        <taxon>Pseudonocardiales</taxon>
        <taxon>Pseudonocardiaceae</taxon>
        <taxon>Pseudonocardia</taxon>
    </lineage>
</organism>
<dbReference type="RefSeq" id="WP_093351746.1">
    <property type="nucleotide sequence ID" value="NZ_FOUY01000037.1"/>
</dbReference>
<dbReference type="Proteomes" id="UP000199614">
    <property type="component" value="Unassembled WGS sequence"/>
</dbReference>
<accession>A0A1I5FEW5</accession>